<dbReference type="GO" id="GO:0015031">
    <property type="term" value="P:protein transport"/>
    <property type="evidence" value="ECO:0007669"/>
    <property type="project" value="InterPro"/>
</dbReference>
<dbReference type="InterPro" id="IPR007273">
    <property type="entry name" value="SCAMP"/>
</dbReference>
<protein>
    <recommendedName>
        <fullName evidence="8">Secretory carrier membrane protein</fullName>
    </recommendedName>
</protein>
<dbReference type="Proteomes" id="UP000319731">
    <property type="component" value="Unassembled WGS sequence"/>
</dbReference>
<name>A0A507C3B4_9FUNG</name>
<feature type="transmembrane region" description="Helical" evidence="5">
    <location>
        <begin position="158"/>
        <end position="181"/>
    </location>
</feature>
<keyword evidence="3 5" id="KW-1133">Transmembrane helix</keyword>
<keyword evidence="2 5" id="KW-0812">Transmembrane</keyword>
<accession>A0A507C3B4</accession>
<dbReference type="OrthoDB" id="242866at2759"/>
<dbReference type="GO" id="GO:0032588">
    <property type="term" value="C:trans-Golgi network membrane"/>
    <property type="evidence" value="ECO:0007669"/>
    <property type="project" value="TreeGrafter"/>
</dbReference>
<gene>
    <name evidence="6" type="ORF">SmJEL517_g03379</name>
</gene>
<organism evidence="6 7">
    <name type="scientific">Synchytrium microbalum</name>
    <dbReference type="NCBI Taxonomy" id="1806994"/>
    <lineage>
        <taxon>Eukaryota</taxon>
        <taxon>Fungi</taxon>
        <taxon>Fungi incertae sedis</taxon>
        <taxon>Chytridiomycota</taxon>
        <taxon>Chytridiomycota incertae sedis</taxon>
        <taxon>Chytridiomycetes</taxon>
        <taxon>Synchytriales</taxon>
        <taxon>Synchytriaceae</taxon>
        <taxon>Synchytrium</taxon>
    </lineage>
</organism>
<proteinExistence type="predicted"/>
<evidence type="ECO:0000313" key="6">
    <source>
        <dbReference type="EMBL" id="TPX33868.1"/>
    </source>
</evidence>
<dbReference type="Pfam" id="PF04144">
    <property type="entry name" value="SCAMP"/>
    <property type="match status" value="1"/>
</dbReference>
<evidence type="ECO:0000256" key="5">
    <source>
        <dbReference type="SAM" id="Phobius"/>
    </source>
</evidence>
<keyword evidence="4 5" id="KW-0472">Membrane</keyword>
<comment type="caution">
    <text evidence="6">The sequence shown here is derived from an EMBL/GenBank/DDBJ whole genome shotgun (WGS) entry which is preliminary data.</text>
</comment>
<dbReference type="AlphaFoldDB" id="A0A507C3B4"/>
<keyword evidence="7" id="KW-1185">Reference proteome</keyword>
<dbReference type="PANTHER" id="PTHR10687">
    <property type="entry name" value="SECRETORY CARRIER-ASSOCIATED MEMBRANE PROTEIN SCAMP"/>
    <property type="match status" value="1"/>
</dbReference>
<dbReference type="PANTHER" id="PTHR10687:SF90">
    <property type="entry name" value="SECRETORY CARRIER MEMBRANE PROTEIN"/>
    <property type="match status" value="1"/>
</dbReference>
<evidence type="ECO:0000256" key="4">
    <source>
        <dbReference type="ARBA" id="ARBA00023136"/>
    </source>
</evidence>
<evidence type="ECO:0008006" key="8">
    <source>
        <dbReference type="Google" id="ProtNLM"/>
    </source>
</evidence>
<feature type="transmembrane region" description="Helical" evidence="5">
    <location>
        <begin position="224"/>
        <end position="245"/>
    </location>
</feature>
<comment type="subcellular location">
    <subcellularLocation>
        <location evidence="1">Membrane</location>
        <topology evidence="1">Multi-pass membrane protein</topology>
    </subcellularLocation>
</comment>
<sequence length="344" mass="37489">MSSRGDFIIDDDEDPFADNYKLAPSSSTLLGTNTRSSLIATPFTQAPSAGLQFYTPAPQRSPESPVLPTNGAFPNSSYVGVDLSSTKTDSLAQKEEILRRKEAELAVRERTLQQQQEYLRRVGTSAKPPNWPPFYPIVHHDIQEDVPEQHRRIVTKVFYLWLASEGLLILNMFACLGILIAHPPGLPGAASDFGVSFVYIFTITAGSFFLWWRPAYLAFSKNSSFFYFVFFIFIGCHILFCYYMAVGIPGSGAAGFINMLGAITGGAVGTGVVCIIVMALWILIGTYSLWTMREVYAIFGAGGHSFESAKNEAIAIGVSNPTTSNLAQSAATNYFASSGPPSHV</sequence>
<reference evidence="6 7" key="1">
    <citation type="journal article" date="2019" name="Sci. Rep.">
        <title>Comparative genomics of chytrid fungi reveal insights into the obligate biotrophic and pathogenic lifestyle of Synchytrium endobioticum.</title>
        <authorList>
            <person name="van de Vossenberg B.T.L.H."/>
            <person name="Warris S."/>
            <person name="Nguyen H.D.T."/>
            <person name="van Gent-Pelzer M.P.E."/>
            <person name="Joly D.L."/>
            <person name="van de Geest H.C."/>
            <person name="Bonants P.J.M."/>
            <person name="Smith D.S."/>
            <person name="Levesque C.A."/>
            <person name="van der Lee T.A.J."/>
        </authorList>
    </citation>
    <scope>NUCLEOTIDE SEQUENCE [LARGE SCALE GENOMIC DNA]</scope>
    <source>
        <strain evidence="6 7">JEL517</strain>
    </source>
</reference>
<evidence type="ECO:0000256" key="3">
    <source>
        <dbReference type="ARBA" id="ARBA00022989"/>
    </source>
</evidence>
<evidence type="ECO:0000256" key="1">
    <source>
        <dbReference type="ARBA" id="ARBA00004141"/>
    </source>
</evidence>
<dbReference type="GeneID" id="42004604"/>
<dbReference type="RefSeq" id="XP_031024752.1">
    <property type="nucleotide sequence ID" value="XM_031169307.1"/>
</dbReference>
<evidence type="ECO:0000313" key="7">
    <source>
        <dbReference type="Proteomes" id="UP000319731"/>
    </source>
</evidence>
<feature type="transmembrane region" description="Helical" evidence="5">
    <location>
        <begin position="193"/>
        <end position="212"/>
    </location>
</feature>
<evidence type="ECO:0000256" key="2">
    <source>
        <dbReference type="ARBA" id="ARBA00022692"/>
    </source>
</evidence>
<dbReference type="EMBL" id="QEAO01000017">
    <property type="protein sequence ID" value="TPX33868.1"/>
    <property type="molecule type" value="Genomic_DNA"/>
</dbReference>
<feature type="transmembrane region" description="Helical" evidence="5">
    <location>
        <begin position="257"/>
        <end position="284"/>
    </location>
</feature>
<dbReference type="GO" id="GO:0055038">
    <property type="term" value="C:recycling endosome membrane"/>
    <property type="evidence" value="ECO:0007669"/>
    <property type="project" value="TreeGrafter"/>
</dbReference>